<feature type="region of interest" description="Disordered" evidence="1">
    <location>
        <begin position="431"/>
        <end position="450"/>
    </location>
</feature>
<protein>
    <submittedName>
        <fullName evidence="2">ATP-binding protein</fullName>
    </submittedName>
</protein>
<dbReference type="AlphaFoldDB" id="A0A3N0E754"/>
<reference evidence="2 3" key="1">
    <citation type="submission" date="2018-11" db="EMBL/GenBank/DDBJ databases">
        <title>The genome draft of YIM 96095.</title>
        <authorList>
            <person name="Tang S.-K."/>
            <person name="Chunyu W.-X."/>
            <person name="Feng Y.-Z."/>
        </authorList>
    </citation>
    <scope>NUCLEOTIDE SEQUENCE [LARGE SCALE GENOMIC DNA]</scope>
    <source>
        <strain evidence="2 3">YIM 96095</strain>
    </source>
</reference>
<proteinExistence type="predicted"/>
<feature type="region of interest" description="Disordered" evidence="1">
    <location>
        <begin position="480"/>
        <end position="500"/>
    </location>
</feature>
<dbReference type="Proteomes" id="UP000269198">
    <property type="component" value="Unassembled WGS sequence"/>
</dbReference>
<dbReference type="InterPro" id="IPR027417">
    <property type="entry name" value="P-loop_NTPase"/>
</dbReference>
<dbReference type="RefSeq" id="WP_123202038.1">
    <property type="nucleotide sequence ID" value="NZ_RJMB01000015.1"/>
</dbReference>
<organism evidence="2 3">
    <name type="scientific">Halostreptopolyspora alba</name>
    <dbReference type="NCBI Taxonomy" id="2487137"/>
    <lineage>
        <taxon>Bacteria</taxon>
        <taxon>Bacillati</taxon>
        <taxon>Actinomycetota</taxon>
        <taxon>Actinomycetes</taxon>
        <taxon>Streptosporangiales</taxon>
        <taxon>Nocardiopsidaceae</taxon>
        <taxon>Halostreptopolyspora</taxon>
    </lineage>
</organism>
<keyword evidence="2" id="KW-0067">ATP-binding</keyword>
<accession>A0A3N0E754</accession>
<dbReference type="SUPFAM" id="SSF52540">
    <property type="entry name" value="P-loop containing nucleoside triphosphate hydrolases"/>
    <property type="match status" value="1"/>
</dbReference>
<dbReference type="EMBL" id="RJMB01000015">
    <property type="protein sequence ID" value="RNL83579.1"/>
    <property type="molecule type" value="Genomic_DNA"/>
</dbReference>
<feature type="region of interest" description="Disordered" evidence="1">
    <location>
        <begin position="512"/>
        <end position="560"/>
    </location>
</feature>
<keyword evidence="2" id="KW-0547">Nucleotide-binding</keyword>
<sequence>MSEPDGGESKGKGPSQATKLAQLAAELVDVVAGADGRAYAVSKKGPGAHIAFPLKGQKGLRTRLARSYSEVHGAVPSQSALTDVTAVLEGQAMDLDPRPIGLRLASHEGQVVLDLGDAAGRCAIIGPDGWRVSHTSPVLFRRTALTSPLPAPGEPGNTQAGIAALRRLLNVDEPGFRLLVGWLVSGLVPDMPHPILAARGEQGTGKSTALSMLVNLVDPSPAPLRSLPKDQKTWSVTASASWAVCLDNVSTIPPWLSDTLCKAVTGEGFLDRALYSDDDVSVVSYRRLIAMTSIDTGALASDLNERVLPVEFVPIKADQRRTDAEVRATFDFEAPQILAALLDLLSAVLAQLPATELTELPRMADFARVLAALDVVTGWDTLATYRAATEVSTADLIDAKPFTAAVADFVEKQGEWTGTMGQLLACIDTPDPRPKSWPVDPTRAGSQLKRDAPVLRSVGVTVEDAGRSRDRSRSRLYRLALEPEESPPGQCPQPEEVSDAVVTSHDGSFFAHEVTSDPTDATDAVSAPVPTRNTSAHPVSDAVGAADTSAAPLSTDDRSPLEEGTCGWCGNHFTRYTTTGHPNRCTPCARNGGTPPPT</sequence>
<gene>
    <name evidence="2" type="ORF">EFW17_15090</name>
</gene>
<evidence type="ECO:0000256" key="1">
    <source>
        <dbReference type="SAM" id="MobiDB-lite"/>
    </source>
</evidence>
<name>A0A3N0E754_9ACTN</name>
<keyword evidence="3" id="KW-1185">Reference proteome</keyword>
<evidence type="ECO:0000313" key="2">
    <source>
        <dbReference type="EMBL" id="RNL83579.1"/>
    </source>
</evidence>
<evidence type="ECO:0000313" key="3">
    <source>
        <dbReference type="Proteomes" id="UP000269198"/>
    </source>
</evidence>
<dbReference type="GO" id="GO:0005524">
    <property type="term" value="F:ATP binding"/>
    <property type="evidence" value="ECO:0007669"/>
    <property type="project" value="UniProtKB-KW"/>
</dbReference>
<comment type="caution">
    <text evidence="2">The sequence shown here is derived from an EMBL/GenBank/DDBJ whole genome shotgun (WGS) entry which is preliminary data.</text>
</comment>
<dbReference type="OrthoDB" id="4955412at2"/>